<dbReference type="SMART" id="SM00715">
    <property type="entry name" value="LA"/>
    <property type="match status" value="1"/>
</dbReference>
<feature type="compositionally biased region" description="Low complexity" evidence="5">
    <location>
        <begin position="394"/>
        <end position="413"/>
    </location>
</feature>
<dbReference type="Pfam" id="PF05383">
    <property type="entry name" value="La"/>
    <property type="match status" value="1"/>
</dbReference>
<dbReference type="SMART" id="SM00360">
    <property type="entry name" value="RRM"/>
    <property type="match status" value="1"/>
</dbReference>
<feature type="domain" description="RRM" evidence="6">
    <location>
        <begin position="213"/>
        <end position="307"/>
    </location>
</feature>
<dbReference type="PROSITE" id="PS50961">
    <property type="entry name" value="HTH_LA"/>
    <property type="match status" value="1"/>
</dbReference>
<evidence type="ECO:0000256" key="4">
    <source>
        <dbReference type="PROSITE-ProRule" id="PRU00332"/>
    </source>
</evidence>
<proteinExistence type="predicted"/>
<evidence type="ECO:0000313" key="8">
    <source>
        <dbReference type="EMBL" id="KAG2536905.1"/>
    </source>
</evidence>
<comment type="caution">
    <text evidence="8">The sequence shown here is derived from an EMBL/GenBank/DDBJ whole genome shotgun (WGS) entry which is preliminary data.</text>
</comment>
<keyword evidence="2 4" id="KW-0694">RNA-binding</keyword>
<dbReference type="InterPro" id="IPR045180">
    <property type="entry name" value="La_dom_prot"/>
</dbReference>
<dbReference type="EMBL" id="CM029054">
    <property type="protein sequence ID" value="KAG2536905.1"/>
    <property type="molecule type" value="Genomic_DNA"/>
</dbReference>
<dbReference type="InterPro" id="IPR000504">
    <property type="entry name" value="RRM_dom"/>
</dbReference>
<reference evidence="8" key="1">
    <citation type="submission" date="2020-05" db="EMBL/GenBank/DDBJ databases">
        <title>WGS assembly of Panicum virgatum.</title>
        <authorList>
            <person name="Lovell J.T."/>
            <person name="Jenkins J."/>
            <person name="Shu S."/>
            <person name="Juenger T.E."/>
            <person name="Schmutz J."/>
        </authorList>
    </citation>
    <scope>NUCLEOTIDE SEQUENCE</scope>
    <source>
        <strain evidence="8">AP13</strain>
    </source>
</reference>
<dbReference type="PANTHER" id="PTHR22792">
    <property type="entry name" value="LUPUS LA PROTEIN-RELATED"/>
    <property type="match status" value="1"/>
</dbReference>
<dbReference type="SUPFAM" id="SSF54928">
    <property type="entry name" value="RNA-binding domain, RBD"/>
    <property type="match status" value="1"/>
</dbReference>
<evidence type="ECO:0000256" key="5">
    <source>
        <dbReference type="SAM" id="MobiDB-lite"/>
    </source>
</evidence>
<keyword evidence="3" id="KW-0539">Nucleus</keyword>
<dbReference type="InterPro" id="IPR002344">
    <property type="entry name" value="Lupus_La"/>
</dbReference>
<evidence type="ECO:0000256" key="3">
    <source>
        <dbReference type="ARBA" id="ARBA00023242"/>
    </source>
</evidence>
<dbReference type="InterPro" id="IPR035979">
    <property type="entry name" value="RBD_domain_sf"/>
</dbReference>
<name>A0A8T0MIS3_PANVG</name>
<dbReference type="Proteomes" id="UP000823388">
    <property type="component" value="Chromosome 9N"/>
</dbReference>
<dbReference type="InterPro" id="IPR036388">
    <property type="entry name" value="WH-like_DNA-bd_sf"/>
</dbReference>
<evidence type="ECO:0008006" key="10">
    <source>
        <dbReference type="Google" id="ProtNLM"/>
    </source>
</evidence>
<keyword evidence="9" id="KW-1185">Reference proteome</keyword>
<dbReference type="AlphaFoldDB" id="A0A8T0MIS3"/>
<feature type="compositionally biased region" description="Basic residues" evidence="5">
    <location>
        <begin position="381"/>
        <end position="393"/>
    </location>
</feature>
<organism evidence="8 9">
    <name type="scientific">Panicum virgatum</name>
    <name type="common">Blackwell switchgrass</name>
    <dbReference type="NCBI Taxonomy" id="38727"/>
    <lineage>
        <taxon>Eukaryota</taxon>
        <taxon>Viridiplantae</taxon>
        <taxon>Streptophyta</taxon>
        <taxon>Embryophyta</taxon>
        <taxon>Tracheophyta</taxon>
        <taxon>Spermatophyta</taxon>
        <taxon>Magnoliopsida</taxon>
        <taxon>Liliopsida</taxon>
        <taxon>Poales</taxon>
        <taxon>Poaceae</taxon>
        <taxon>PACMAD clade</taxon>
        <taxon>Panicoideae</taxon>
        <taxon>Panicodae</taxon>
        <taxon>Paniceae</taxon>
        <taxon>Panicinae</taxon>
        <taxon>Panicum</taxon>
        <taxon>Panicum sect. Hiantes</taxon>
    </lineage>
</organism>
<dbReference type="GO" id="GO:0005634">
    <property type="term" value="C:nucleus"/>
    <property type="evidence" value="ECO:0007669"/>
    <property type="project" value="UniProtKB-SubCell"/>
</dbReference>
<feature type="domain" description="HTH La-type RNA-binding" evidence="7">
    <location>
        <begin position="115"/>
        <end position="206"/>
    </location>
</feature>
<evidence type="ECO:0000259" key="6">
    <source>
        <dbReference type="PROSITE" id="PS50102"/>
    </source>
</evidence>
<dbReference type="CDD" id="cd08033">
    <property type="entry name" value="LARP_6"/>
    <property type="match status" value="1"/>
</dbReference>
<dbReference type="SUPFAM" id="SSF46785">
    <property type="entry name" value="Winged helix' DNA-binding domain"/>
    <property type="match status" value="1"/>
</dbReference>
<dbReference type="InterPro" id="IPR012677">
    <property type="entry name" value="Nucleotide-bd_a/b_plait_sf"/>
</dbReference>
<dbReference type="PANTHER" id="PTHR22792:SF113">
    <property type="entry name" value="OS03G0566500 PROTEIN"/>
    <property type="match status" value="1"/>
</dbReference>
<evidence type="ECO:0000256" key="2">
    <source>
        <dbReference type="ARBA" id="ARBA00022884"/>
    </source>
</evidence>
<dbReference type="InterPro" id="IPR006630">
    <property type="entry name" value="La_HTH"/>
</dbReference>
<dbReference type="PRINTS" id="PR00302">
    <property type="entry name" value="LUPUSLA"/>
</dbReference>
<accession>A0A8T0MIS3</accession>
<dbReference type="GO" id="GO:0003723">
    <property type="term" value="F:RNA binding"/>
    <property type="evidence" value="ECO:0007669"/>
    <property type="project" value="UniProtKB-UniRule"/>
</dbReference>
<feature type="region of interest" description="Disordered" evidence="5">
    <location>
        <begin position="372"/>
        <end position="441"/>
    </location>
</feature>
<gene>
    <name evidence="8" type="ORF">PVAP13_9NG232900</name>
</gene>
<dbReference type="GO" id="GO:1990904">
    <property type="term" value="C:ribonucleoprotein complex"/>
    <property type="evidence" value="ECO:0007669"/>
    <property type="project" value="InterPro"/>
</dbReference>
<protein>
    <recommendedName>
        <fullName evidence="10">La-related protein 6C</fullName>
    </recommendedName>
</protein>
<evidence type="ECO:0000313" key="9">
    <source>
        <dbReference type="Proteomes" id="UP000823388"/>
    </source>
</evidence>
<dbReference type="Gene3D" id="1.10.10.10">
    <property type="entry name" value="Winged helix-like DNA-binding domain superfamily/Winged helix DNA-binding domain"/>
    <property type="match status" value="1"/>
</dbReference>
<feature type="region of interest" description="Disordered" evidence="5">
    <location>
        <begin position="305"/>
        <end position="353"/>
    </location>
</feature>
<dbReference type="InterPro" id="IPR036390">
    <property type="entry name" value="WH_DNA-bd_sf"/>
</dbReference>
<dbReference type="Gene3D" id="3.30.70.330">
    <property type="match status" value="1"/>
</dbReference>
<comment type="subcellular location">
    <subcellularLocation>
        <location evidence="1">Nucleus</location>
    </subcellularLocation>
</comment>
<feature type="compositionally biased region" description="Basic residues" evidence="5">
    <location>
        <begin position="305"/>
        <end position="314"/>
    </location>
</feature>
<sequence>MAQEGCESSSKASAGSSGCSTPFRLNVHAREFVPVAPEAGPMGAGALAAAGYYPPFLQLPGGGGVGLPAADWTFLAAADWTFLAEPDPTFFLPDFGHAEIAGVAGAAGITGHPKGASPADIAHKIIKQVEYQFSDTNLVANDFLTKIMNKDPEGYVPLSVISSWKKIKAMGVTNQLLVRALRTSEKLVVSDDGRRVRRAQPFTERHKEELQSRMVIAENLPDDSTRNSLEKIFGVIGSVKNIRICHPQEPRSSRSSKPDANPLLVSNKLHALIEYETSQQADRAVDKLNDGRNWRKGLRVRAVLRRPAKPVTRPKRPDLDNLAASDEEGAPDSPTAAAARLPEHSVSRTRHAIADRPCMPLTTYLAISLASRRQQEEQHAGARKPWGRGRGRPHAAAAAAPHSSAHAAGAAAHLESLAATPRHAAQGPRMPDGTRGFTMGRGRPPLAVAAAAAVRVV</sequence>
<dbReference type="PROSITE" id="PS50102">
    <property type="entry name" value="RRM"/>
    <property type="match status" value="1"/>
</dbReference>
<evidence type="ECO:0000259" key="7">
    <source>
        <dbReference type="PROSITE" id="PS50961"/>
    </source>
</evidence>
<evidence type="ECO:0000256" key="1">
    <source>
        <dbReference type="ARBA" id="ARBA00004123"/>
    </source>
</evidence>
<dbReference type="GO" id="GO:0006396">
    <property type="term" value="P:RNA processing"/>
    <property type="evidence" value="ECO:0007669"/>
    <property type="project" value="InterPro"/>
</dbReference>